<protein>
    <submittedName>
        <fullName evidence="6">Uncharacterized protein</fullName>
    </submittedName>
</protein>
<dbReference type="HOGENOM" id="CLU_1303649_0_0_9"/>
<feature type="transmembrane region" description="Helical" evidence="5">
    <location>
        <begin position="59"/>
        <end position="77"/>
    </location>
</feature>
<comment type="subcellular location">
    <subcellularLocation>
        <location evidence="1">Membrane</location>
        <topology evidence="1">Multi-pass membrane protein</topology>
    </subcellularLocation>
</comment>
<evidence type="ECO:0000256" key="1">
    <source>
        <dbReference type="ARBA" id="ARBA00004141"/>
    </source>
</evidence>
<accession>A0A0E1X7X9</accession>
<dbReference type="AlphaFoldDB" id="A0A0E1X7X9"/>
<comment type="caution">
    <text evidence="6">The sequence shown here is derived from an EMBL/GenBank/DDBJ whole genome shotgun (WGS) entry which is preliminary data.</text>
</comment>
<name>A0A0E1X7X9_STAAU</name>
<gene>
    <name evidence="6" type="ORF">HMPREF0769_11667</name>
</gene>
<dbReference type="Proteomes" id="UP000003455">
    <property type="component" value="Chromosome"/>
</dbReference>
<evidence type="ECO:0000256" key="4">
    <source>
        <dbReference type="ARBA" id="ARBA00023136"/>
    </source>
</evidence>
<keyword evidence="2 5" id="KW-0812">Transmembrane</keyword>
<keyword evidence="4 5" id="KW-0472">Membrane</keyword>
<feature type="transmembrane region" description="Helical" evidence="5">
    <location>
        <begin position="84"/>
        <end position="103"/>
    </location>
</feature>
<sequence length="226" mass="26102">MTHKTTVEGGIILSQNTNHSYYHQNQHAQAISKVWLYFMYYWIIFGIGCYLGQFLPLSWRQPLSFGLLIIILATLVFERARRFGLIISHIYAVVIGLLSYATFTTYLQNLGPDIFYKNIALAIFAFIAFGIIGYFFVGDASSIGKYLFVTLITLIIASLIGIFLQNPIFYTIITVVSLLLFLLYTLYDFNRLKRGDYSPREMGFNLFINLLNIIKDILYLANMFRR</sequence>
<dbReference type="InterPro" id="IPR006214">
    <property type="entry name" value="Bax_inhibitor_1-related"/>
</dbReference>
<feature type="transmembrane region" description="Helical" evidence="5">
    <location>
        <begin position="170"/>
        <end position="190"/>
    </location>
</feature>
<feature type="transmembrane region" description="Helical" evidence="5">
    <location>
        <begin position="146"/>
        <end position="164"/>
    </location>
</feature>
<feature type="transmembrane region" description="Helical" evidence="5">
    <location>
        <begin position="115"/>
        <end position="137"/>
    </location>
</feature>
<evidence type="ECO:0000256" key="3">
    <source>
        <dbReference type="ARBA" id="ARBA00022989"/>
    </source>
</evidence>
<evidence type="ECO:0000256" key="2">
    <source>
        <dbReference type="ARBA" id="ARBA00022692"/>
    </source>
</evidence>
<evidence type="ECO:0000313" key="6">
    <source>
        <dbReference type="EMBL" id="EFH95457.1"/>
    </source>
</evidence>
<dbReference type="EMBL" id="ACJA02000003">
    <property type="protein sequence ID" value="EFH95457.1"/>
    <property type="molecule type" value="Genomic_DNA"/>
</dbReference>
<dbReference type="GO" id="GO:0016020">
    <property type="term" value="C:membrane"/>
    <property type="evidence" value="ECO:0007669"/>
    <property type="project" value="UniProtKB-SubCell"/>
</dbReference>
<feature type="transmembrane region" description="Helical" evidence="5">
    <location>
        <begin position="34"/>
        <end position="53"/>
    </location>
</feature>
<evidence type="ECO:0000256" key="5">
    <source>
        <dbReference type="SAM" id="Phobius"/>
    </source>
</evidence>
<dbReference type="Pfam" id="PF01027">
    <property type="entry name" value="Bax1-I"/>
    <property type="match status" value="1"/>
</dbReference>
<keyword evidence="3 5" id="KW-1133">Transmembrane helix</keyword>
<reference evidence="6" key="1">
    <citation type="submission" date="2010-05" db="EMBL/GenBank/DDBJ databases">
        <authorList>
            <person name="Muzny D."/>
            <person name="Qin X."/>
            <person name="Buhay C."/>
            <person name="Dugan-Rocha S."/>
            <person name="Ding Y."/>
            <person name="Chen G."/>
            <person name="Hawes A."/>
            <person name="Holder M."/>
            <person name="Jhangiani S."/>
            <person name="Johnson A."/>
            <person name="Khan Z."/>
            <person name="Li Z."/>
            <person name="Liu W."/>
            <person name="Liu X."/>
            <person name="Perez L."/>
            <person name="Shen H."/>
            <person name="Wang Q."/>
            <person name="Watt J."/>
            <person name="Xi L."/>
            <person name="Xin Y."/>
            <person name="Zhou J."/>
            <person name="Deng J."/>
            <person name="Jiang H."/>
            <person name="Liu Y."/>
            <person name="Qu J."/>
            <person name="Song X.-Z."/>
            <person name="Zhang L."/>
            <person name="Villasana D."/>
            <person name="Johnson A."/>
            <person name="Liu J."/>
            <person name="Liyanage D."/>
            <person name="Lorensuhewa L."/>
            <person name="Robinson T."/>
            <person name="Song A."/>
            <person name="Song B.-B."/>
            <person name="Dinh H."/>
            <person name="Thornton R."/>
            <person name="Coyle M."/>
            <person name="Francisco L."/>
            <person name="Jackson L."/>
            <person name="Javaid M."/>
            <person name="Korchina V."/>
            <person name="Kovar C."/>
            <person name="Mata R."/>
            <person name="Mathew T."/>
            <person name="Ngo R."/>
            <person name="Nguyen L."/>
            <person name="Nguyen N."/>
            <person name="Okwuonu G."/>
            <person name="Ongeri F."/>
            <person name="Pham C."/>
            <person name="Simmons D."/>
            <person name="Wilczek-Boney K."/>
            <person name="Hale W."/>
            <person name="Jakkamsetti A."/>
            <person name="Pham P."/>
            <person name="Ruth R."/>
            <person name="San Lucas F."/>
            <person name="Warren J."/>
            <person name="Zhang J."/>
            <person name="Zhao Z."/>
            <person name="Zhou C."/>
            <person name="Zhu D."/>
            <person name="Lee S."/>
            <person name="Bess C."/>
            <person name="Blankenburg K."/>
            <person name="Forbes L."/>
            <person name="Fu Q."/>
            <person name="Gubbala S."/>
            <person name="Hirani K."/>
            <person name="Jayaseelan J.C."/>
            <person name="Lara F."/>
            <person name="Munidasa M."/>
            <person name="Palculict T."/>
            <person name="Patil S."/>
            <person name="Pu L.-L."/>
            <person name="Saada N."/>
            <person name="Tang L."/>
            <person name="Weissenberger G."/>
            <person name="Zhu Y."/>
            <person name="Hemphill L."/>
            <person name="Shang Y."/>
            <person name="Youmans B."/>
            <person name="Ayvaz T."/>
            <person name="Ross M."/>
            <person name="Santibanez J."/>
            <person name="Aqrawi P."/>
            <person name="Gross S."/>
            <person name="Joshi V."/>
            <person name="Fowler G."/>
            <person name="Nazareth L."/>
            <person name="Reid J."/>
            <person name="Worley K."/>
            <person name="Petrosino J."/>
            <person name="Highlander S."/>
            <person name="Gibbs R."/>
        </authorList>
    </citation>
    <scope>NUCLEOTIDE SEQUENCE [LARGE SCALE GENOMIC DNA]</scope>
    <source>
        <strain evidence="6">MN8</strain>
    </source>
</reference>
<proteinExistence type="predicted"/>
<organism evidence="6">
    <name type="scientific">Staphylococcus aureus subsp. aureus MN8</name>
    <dbReference type="NCBI Taxonomy" id="548470"/>
    <lineage>
        <taxon>Bacteria</taxon>
        <taxon>Bacillati</taxon>
        <taxon>Bacillota</taxon>
        <taxon>Bacilli</taxon>
        <taxon>Bacillales</taxon>
        <taxon>Staphylococcaceae</taxon>
        <taxon>Staphylococcus</taxon>
    </lineage>
</organism>